<keyword evidence="5" id="KW-0539">Nucleus</keyword>
<keyword evidence="4" id="KW-0963">Cytoplasm</keyword>
<evidence type="ECO:0000259" key="10">
    <source>
        <dbReference type="Pfam" id="PF24566"/>
    </source>
</evidence>
<feature type="compositionally biased region" description="Polar residues" evidence="8">
    <location>
        <begin position="960"/>
        <end position="969"/>
    </location>
</feature>
<feature type="region of interest" description="Disordered" evidence="8">
    <location>
        <begin position="864"/>
        <end position="885"/>
    </location>
</feature>
<dbReference type="InterPro" id="IPR016024">
    <property type="entry name" value="ARM-type_fold"/>
</dbReference>
<comment type="similarity">
    <text evidence="3">Belongs to the Integrator subunit 3 family.</text>
</comment>
<feature type="compositionally biased region" description="Basic and acidic residues" evidence="8">
    <location>
        <begin position="479"/>
        <end position="492"/>
    </location>
</feature>
<comment type="subcellular location">
    <subcellularLocation>
        <location evidence="2">Cytoplasm</location>
    </subcellularLocation>
    <subcellularLocation>
        <location evidence="1">Nucleus</location>
    </subcellularLocation>
</comment>
<dbReference type="InterPro" id="IPR045334">
    <property type="entry name" value="INTS3"/>
</dbReference>
<evidence type="ECO:0000256" key="2">
    <source>
        <dbReference type="ARBA" id="ARBA00004496"/>
    </source>
</evidence>
<evidence type="ECO:0000256" key="8">
    <source>
        <dbReference type="SAM" id="MobiDB-lite"/>
    </source>
</evidence>
<dbReference type="GO" id="GO:0005737">
    <property type="term" value="C:cytoplasm"/>
    <property type="evidence" value="ECO:0007669"/>
    <property type="project" value="UniProtKB-SubCell"/>
</dbReference>
<dbReference type="EMBL" id="GDQN01005244">
    <property type="protein sequence ID" value="JAT85810.1"/>
    <property type="molecule type" value="Transcribed_RNA"/>
</dbReference>
<evidence type="ECO:0000313" key="11">
    <source>
        <dbReference type="EMBL" id="JAT85810.1"/>
    </source>
</evidence>
<dbReference type="InterPro" id="IPR056518">
    <property type="entry name" value="HEAT_Ints3_C"/>
</dbReference>
<comment type="function">
    <text evidence="7">Component of the integrator complex, a multiprotein complex that terminates RNA polymerase II (Pol II) transcription in the promoter-proximal region of genes. The integrator complex provides a quality checkpoint during transcription elongation by driving premature transcription termination of transcripts that are unfavorably configured for transcriptional elongation: the complex terminates transcription by (1) catalyzing dephosphorylation of the C-terminal domain (CTD) of Pol II subunit Polr2A/Rbp1 and Spt5, and (2) degrading the exiting nascent RNA transcript via endonuclease activity. The integrator complex is also involved in the 3'-end processing of the U7 snRNA, and also the spliceosomal snRNAs U1, U2, U4 and U5.</text>
</comment>
<dbReference type="GO" id="GO:0005634">
    <property type="term" value="C:nucleus"/>
    <property type="evidence" value="ECO:0007669"/>
    <property type="project" value="UniProtKB-SubCell"/>
</dbReference>
<dbReference type="AlphaFoldDB" id="A0A1E1WFN2"/>
<feature type="domain" description="Ints3-like C-terminal" evidence="10">
    <location>
        <begin position="594"/>
        <end position="940"/>
    </location>
</feature>
<feature type="domain" description="Integrator complex subunit 3 N-terminal" evidence="9">
    <location>
        <begin position="57"/>
        <end position="461"/>
    </location>
</feature>
<evidence type="ECO:0000256" key="7">
    <source>
        <dbReference type="ARBA" id="ARBA00054331"/>
    </source>
</evidence>
<dbReference type="PANTHER" id="PTHR13587:SF7">
    <property type="entry name" value="INTEGRATOR COMPLEX SUBUNIT 3"/>
    <property type="match status" value="1"/>
</dbReference>
<dbReference type="PANTHER" id="PTHR13587">
    <property type="entry name" value="INTEGRATOR COMPLEX SUBUNIT 3"/>
    <property type="match status" value="1"/>
</dbReference>
<reference evidence="11" key="1">
    <citation type="submission" date="2015-09" db="EMBL/GenBank/DDBJ databases">
        <title>De novo assembly of Pectinophora gossypiella (Pink Bollworm) gut transcriptome.</title>
        <authorList>
            <person name="Tassone E.E."/>
        </authorList>
    </citation>
    <scope>NUCLEOTIDE SEQUENCE</scope>
</reference>
<evidence type="ECO:0000256" key="3">
    <source>
        <dbReference type="ARBA" id="ARBA00006130"/>
    </source>
</evidence>
<organism evidence="11">
    <name type="scientific">Pectinophora gossypiella</name>
    <name type="common">Cotton pink bollworm</name>
    <name type="synonym">Depressaria gossypiella</name>
    <dbReference type="NCBI Taxonomy" id="13191"/>
    <lineage>
        <taxon>Eukaryota</taxon>
        <taxon>Metazoa</taxon>
        <taxon>Ecdysozoa</taxon>
        <taxon>Arthropoda</taxon>
        <taxon>Hexapoda</taxon>
        <taxon>Insecta</taxon>
        <taxon>Pterygota</taxon>
        <taxon>Neoptera</taxon>
        <taxon>Endopterygota</taxon>
        <taxon>Lepidoptera</taxon>
        <taxon>Glossata</taxon>
        <taxon>Ditrysia</taxon>
        <taxon>Gelechioidea</taxon>
        <taxon>Gelechiidae</taxon>
        <taxon>Apatetrinae</taxon>
        <taxon>Pectinophora</taxon>
    </lineage>
</organism>
<dbReference type="SUPFAM" id="SSF48371">
    <property type="entry name" value="ARM repeat"/>
    <property type="match status" value="1"/>
</dbReference>
<feature type="region of interest" description="Disordered" evidence="8">
    <location>
        <begin position="960"/>
        <end position="994"/>
    </location>
</feature>
<evidence type="ECO:0000256" key="6">
    <source>
        <dbReference type="ARBA" id="ARBA00032741"/>
    </source>
</evidence>
<proteinExistence type="inferred from homology"/>
<feature type="region of interest" description="Disordered" evidence="8">
    <location>
        <begin position="468"/>
        <end position="518"/>
    </location>
</feature>
<accession>A0A1E1WFN2</accession>
<evidence type="ECO:0000259" key="9">
    <source>
        <dbReference type="Pfam" id="PF10189"/>
    </source>
</evidence>
<name>A0A1E1WFN2_PECGO</name>
<dbReference type="OrthoDB" id="2021145at2759"/>
<evidence type="ECO:0000256" key="5">
    <source>
        <dbReference type="ARBA" id="ARBA00023242"/>
    </source>
</evidence>
<dbReference type="Pfam" id="PF24566">
    <property type="entry name" value="HEAT_Ints3_C"/>
    <property type="match status" value="1"/>
</dbReference>
<evidence type="ECO:0000256" key="4">
    <source>
        <dbReference type="ARBA" id="ARBA00022490"/>
    </source>
</evidence>
<protein>
    <recommendedName>
        <fullName evidence="6">SOSS complex subunit A homolog</fullName>
    </recommendedName>
</protein>
<feature type="compositionally biased region" description="Acidic residues" evidence="8">
    <location>
        <begin position="496"/>
        <end position="518"/>
    </location>
</feature>
<evidence type="ECO:0000256" key="1">
    <source>
        <dbReference type="ARBA" id="ARBA00004123"/>
    </source>
</evidence>
<dbReference type="InterPro" id="IPR019333">
    <property type="entry name" value="INTS3_N"/>
</dbReference>
<sequence length="994" mass="113773">MEQAKSNSPKLFVSTAIENKDEIEERYERAYNFFQSLVADCSEKEAHDALNNAVCKSHEEVSLGMLMSILTEPHNAVKCYRDLTLVTRDGLTCVLNNLSNLILERYLKFHDITRNQLLWLVKEMIRNAVTGVDSVCWNLMRYASGGDITPKNIYLVESLLDIYIENRAWLDKFPVLICMVVYTYLRLIEDHNIPQLMALRQKEVNFVIALIRERFSDILTLGRDLVRLLQNVARIPEFNQLWQDILTNPKSLCPTFTSVLQILQTRTSRRYLQSRLTPDMERKLVFLTSQVRFGHHKKYQEWFQRQYLATPESQSLRSDMIRFIVGVIHPTNELLCSDIIPRWAVIGWLLTTCTSNVAASNAKLALFYDWLFYDPEKDNIMNIEPAILVMHHSMRSHPAVTATLLDFLCRIIPNFYPAYSDKVRQGIFNSLQQIIEKRVLPNLHPLFDSPKLDRELRTTVRETFKEFCTNGNGEGASGIKEEGNEELPRGGPEEPAFSDEEDDPPPIIAEDTDDDDLPLSEVRARERPELAAALPLLLRPLAETLLDERTSAAASALLSACSSPMPTSIALSDLFVAVIQESPPLRVSSNPNLAELETALDSPLFAMFTFLTGAEDKRKLVLETLKELRGQGIQSVGYSLLFYLRVCYERDRRAERDAVKRRNVKFKADLYKEYCSYMELKVGESIADDFEKCQEGDANVLVLLIPDVYREFKDLAQNHIRLLHAIVSTLDAAQLQRLVCLTLQGTLMMFKSDDITTMLSTSLTWETFEQYCLWQLLTAHDISVEDVLPIIPKLSYNDHAEAMTSVLLMLKQERPTADVIRQLFCRAIDDEDTFVVSTLMYWCQDYEDKVGDLVSVLLSTRYPGTSPNKRKRPGKHSIPPNAPPSAELVLGHLEQMRICCVEQDDMSIFNMECMQKALQQAQSNSNDSLRRQYGDLFSLAWEDELPISRRARKLVTNSMPINQNLQSSNEDSEEEEIVKPKQAKRRKKAISDSD</sequence>
<gene>
    <name evidence="11" type="ORF">g.7763</name>
</gene>
<dbReference type="Pfam" id="PF10189">
    <property type="entry name" value="Ints3_N"/>
    <property type="match status" value="1"/>
</dbReference>